<dbReference type="PATRIC" id="fig|693.5.peg.2697"/>
<dbReference type="Gene3D" id="2.60.120.1440">
    <property type="match status" value="1"/>
</dbReference>
<evidence type="ECO:0000259" key="3">
    <source>
        <dbReference type="Pfam" id="PF16220"/>
    </source>
</evidence>
<dbReference type="OrthoDB" id="1099576at2"/>
<reference evidence="5" key="1">
    <citation type="submission" date="2015-08" db="EMBL/GenBank/DDBJ databases">
        <title>Vibrio galatheae sp. nov., a novel member of the Vibrionaceae family isolated from the Solomon Islands.</title>
        <authorList>
            <person name="Giubergia S."/>
            <person name="Machado H."/>
            <person name="Mateiu R.V."/>
            <person name="Gram L."/>
        </authorList>
    </citation>
    <scope>NUCLEOTIDE SEQUENCE [LARGE SCALE GENOMIC DNA]</scope>
    <source>
        <strain evidence="5">DSM 19584</strain>
    </source>
</reference>
<dbReference type="Pfam" id="PF04773">
    <property type="entry name" value="FecR"/>
    <property type="match status" value="1"/>
</dbReference>
<dbReference type="GO" id="GO:0016301">
    <property type="term" value="F:kinase activity"/>
    <property type="evidence" value="ECO:0007669"/>
    <property type="project" value="UniProtKB-KW"/>
</dbReference>
<organism evidence="4 5">
    <name type="scientific">Vibrio nereis</name>
    <dbReference type="NCBI Taxonomy" id="693"/>
    <lineage>
        <taxon>Bacteria</taxon>
        <taxon>Pseudomonadati</taxon>
        <taxon>Pseudomonadota</taxon>
        <taxon>Gammaproteobacteria</taxon>
        <taxon>Vibrionales</taxon>
        <taxon>Vibrionaceae</taxon>
        <taxon>Vibrio</taxon>
    </lineage>
</organism>
<dbReference type="GO" id="GO:0016989">
    <property type="term" value="F:sigma factor antagonist activity"/>
    <property type="evidence" value="ECO:0007669"/>
    <property type="project" value="TreeGrafter"/>
</dbReference>
<keyword evidence="4" id="KW-0418">Kinase</keyword>
<dbReference type="STRING" id="693.AKJ17_13165"/>
<dbReference type="PANTHER" id="PTHR30273">
    <property type="entry name" value="PERIPLASMIC SIGNAL SENSOR AND SIGMA FACTOR ACTIVATOR FECR-RELATED"/>
    <property type="match status" value="1"/>
</dbReference>
<sequence length="314" mass="35339">MDQISRKSIEQASLWMARMWSDDVTEQDKHALHLWRTRHPDNEQAWQRMESLQQKFASLPDPQSGSKILSTYRRRVSRRQVLIWGGVSLLTMSLVVSSDAAMPQGGAQYASSVGEIKPVQLSDGTLVVLNTASRIQVDFDQGQRVIRLVEGEIMVTTGHHRTPFHVITPQGSVTPIGTRFSVRLEQNQTQVSVFEGEVMAQPLEPVKGGRLLAGEQSRFTENHLAAKQTLNVADALWLEQKILAHDTPLPVFIAELARYRHGVINMSPELSSHRVSGVFSTRNTDQTLENLRQTLPIEVNFRTRFWVTIVASKA</sequence>
<feature type="domain" description="FecR N-terminal" evidence="3">
    <location>
        <begin position="10"/>
        <end position="52"/>
    </location>
</feature>
<comment type="caution">
    <text evidence="4">The sequence shown here is derived from an EMBL/GenBank/DDBJ whole genome shotgun (WGS) entry which is preliminary data.</text>
</comment>
<dbReference type="PANTHER" id="PTHR30273:SF2">
    <property type="entry name" value="PROTEIN FECR"/>
    <property type="match status" value="1"/>
</dbReference>
<dbReference type="InterPro" id="IPR006860">
    <property type="entry name" value="FecR"/>
</dbReference>
<keyword evidence="1" id="KW-0812">Transmembrane</keyword>
<accession>A0A0M0HLC4</accession>
<keyword evidence="1" id="KW-1133">Transmembrane helix</keyword>
<dbReference type="InterPro" id="IPR012373">
    <property type="entry name" value="Ferrdict_sens_TM"/>
</dbReference>
<dbReference type="InterPro" id="IPR032623">
    <property type="entry name" value="FecR_N"/>
</dbReference>
<evidence type="ECO:0000313" key="5">
    <source>
        <dbReference type="Proteomes" id="UP000037515"/>
    </source>
</evidence>
<dbReference type="Proteomes" id="UP000037515">
    <property type="component" value="Unassembled WGS sequence"/>
</dbReference>
<evidence type="ECO:0000313" key="4">
    <source>
        <dbReference type="EMBL" id="KOO02875.1"/>
    </source>
</evidence>
<keyword evidence="4" id="KW-0808">Transferase</keyword>
<keyword evidence="1" id="KW-0472">Membrane</keyword>
<protein>
    <submittedName>
        <fullName evidence="4">Histidine kinase</fullName>
    </submittedName>
</protein>
<dbReference type="PIRSF" id="PIRSF018266">
    <property type="entry name" value="FecR"/>
    <property type="match status" value="1"/>
</dbReference>
<keyword evidence="5" id="KW-1185">Reference proteome</keyword>
<evidence type="ECO:0000259" key="2">
    <source>
        <dbReference type="Pfam" id="PF04773"/>
    </source>
</evidence>
<proteinExistence type="predicted"/>
<dbReference type="RefSeq" id="WP_053396284.1">
    <property type="nucleotide sequence ID" value="NZ_LHPJ01000010.1"/>
</dbReference>
<dbReference type="Gene3D" id="3.55.50.30">
    <property type="match status" value="1"/>
</dbReference>
<evidence type="ECO:0000256" key="1">
    <source>
        <dbReference type="SAM" id="Phobius"/>
    </source>
</evidence>
<feature type="transmembrane region" description="Helical" evidence="1">
    <location>
        <begin position="81"/>
        <end position="102"/>
    </location>
</feature>
<dbReference type="EMBL" id="LHPJ01000010">
    <property type="protein sequence ID" value="KOO02875.1"/>
    <property type="molecule type" value="Genomic_DNA"/>
</dbReference>
<gene>
    <name evidence="4" type="ORF">AKJ17_13165</name>
</gene>
<name>A0A0M0HLC4_VIBNE</name>
<dbReference type="AlphaFoldDB" id="A0A0M0HLC4"/>
<feature type="domain" description="FecR protein" evidence="2">
    <location>
        <begin position="108"/>
        <end position="198"/>
    </location>
</feature>
<dbReference type="Pfam" id="PF16220">
    <property type="entry name" value="DUF4880"/>
    <property type="match status" value="1"/>
</dbReference>